<gene>
    <name evidence="2" type="ORF">HG15A2_27500</name>
</gene>
<sequence>MISPVIPLAHYTVAISKAMVLAAMLVFPFQSADAELSFEPTWQVPSAEDVSQELERWAAEQDLSKEQQEQLDSLWSEGEASDDLLTRTVASCAIADLQVAKLMETCSRPYSGPKLPDIDWLNSKDRRGFLTVNISLYYARWLAQHRLYDETIAVLKPLRVEDVVDPAALLFYRAVAYQQIVKPDMARAELVRLLEREDDIPRRYQQVARLLERDLANLDDQSLNHIAKRMDDVGRRLSLGRAGKQVQMIEDGVLGALDRLIRQAEEQQKQQQQSSSSQSQQSSKPMEDSRPAELKAPGRVDAKDIGRQAGWGDLPPREREQALQQIGRDFPAHYREVIEEYFRELATESNQKPASQR</sequence>
<evidence type="ECO:0000256" key="1">
    <source>
        <dbReference type="SAM" id="MobiDB-lite"/>
    </source>
</evidence>
<dbReference type="AlphaFoldDB" id="A0A517MX92"/>
<feature type="compositionally biased region" description="Basic and acidic residues" evidence="1">
    <location>
        <begin position="285"/>
        <end position="306"/>
    </location>
</feature>
<dbReference type="OrthoDB" id="276786at2"/>
<evidence type="ECO:0000313" key="2">
    <source>
        <dbReference type="EMBL" id="QDS99427.1"/>
    </source>
</evidence>
<dbReference type="KEGG" id="amob:HG15A2_27500"/>
<dbReference type="RefSeq" id="WP_145060653.1">
    <property type="nucleotide sequence ID" value="NZ_CP036263.1"/>
</dbReference>
<feature type="region of interest" description="Disordered" evidence="1">
    <location>
        <begin position="264"/>
        <end position="327"/>
    </location>
</feature>
<proteinExistence type="predicted"/>
<accession>A0A517MX92</accession>
<organism evidence="2 3">
    <name type="scientific">Adhaeretor mobilis</name>
    <dbReference type="NCBI Taxonomy" id="1930276"/>
    <lineage>
        <taxon>Bacteria</taxon>
        <taxon>Pseudomonadati</taxon>
        <taxon>Planctomycetota</taxon>
        <taxon>Planctomycetia</taxon>
        <taxon>Pirellulales</taxon>
        <taxon>Lacipirellulaceae</taxon>
        <taxon>Adhaeretor</taxon>
    </lineage>
</organism>
<reference evidence="2 3" key="1">
    <citation type="submission" date="2019-02" db="EMBL/GenBank/DDBJ databases">
        <title>Deep-cultivation of Planctomycetes and their phenomic and genomic characterization uncovers novel biology.</title>
        <authorList>
            <person name="Wiegand S."/>
            <person name="Jogler M."/>
            <person name="Boedeker C."/>
            <person name="Pinto D."/>
            <person name="Vollmers J."/>
            <person name="Rivas-Marin E."/>
            <person name="Kohn T."/>
            <person name="Peeters S.H."/>
            <person name="Heuer A."/>
            <person name="Rast P."/>
            <person name="Oberbeckmann S."/>
            <person name="Bunk B."/>
            <person name="Jeske O."/>
            <person name="Meyerdierks A."/>
            <person name="Storesund J.E."/>
            <person name="Kallscheuer N."/>
            <person name="Luecker S."/>
            <person name="Lage O.M."/>
            <person name="Pohl T."/>
            <person name="Merkel B.J."/>
            <person name="Hornburger P."/>
            <person name="Mueller R.-W."/>
            <person name="Bruemmer F."/>
            <person name="Labrenz M."/>
            <person name="Spormann A.M."/>
            <person name="Op den Camp H."/>
            <person name="Overmann J."/>
            <person name="Amann R."/>
            <person name="Jetten M.S.M."/>
            <person name="Mascher T."/>
            <person name="Medema M.H."/>
            <person name="Devos D.P."/>
            <person name="Kaster A.-K."/>
            <person name="Ovreas L."/>
            <person name="Rohde M."/>
            <person name="Galperin M.Y."/>
            <person name="Jogler C."/>
        </authorList>
    </citation>
    <scope>NUCLEOTIDE SEQUENCE [LARGE SCALE GENOMIC DNA]</scope>
    <source>
        <strain evidence="2 3">HG15A2</strain>
    </source>
</reference>
<evidence type="ECO:0000313" key="3">
    <source>
        <dbReference type="Proteomes" id="UP000319852"/>
    </source>
</evidence>
<protein>
    <submittedName>
        <fullName evidence="2">Uncharacterized protein</fullName>
    </submittedName>
</protein>
<dbReference type="Proteomes" id="UP000319852">
    <property type="component" value="Chromosome"/>
</dbReference>
<name>A0A517MX92_9BACT</name>
<dbReference type="EMBL" id="CP036263">
    <property type="protein sequence ID" value="QDS99427.1"/>
    <property type="molecule type" value="Genomic_DNA"/>
</dbReference>
<keyword evidence="3" id="KW-1185">Reference proteome</keyword>
<feature type="compositionally biased region" description="Low complexity" evidence="1">
    <location>
        <begin position="269"/>
        <end position="284"/>
    </location>
</feature>